<dbReference type="InterPro" id="IPR000845">
    <property type="entry name" value="Nucleoside_phosphorylase_d"/>
</dbReference>
<gene>
    <name evidence="2" type="ORF">MNB_SV-12-1952</name>
</gene>
<evidence type="ECO:0000259" key="1">
    <source>
        <dbReference type="Pfam" id="PF01048"/>
    </source>
</evidence>
<dbReference type="EMBL" id="FPHE01000151">
    <property type="protein sequence ID" value="SFV66366.1"/>
    <property type="molecule type" value="Genomic_DNA"/>
</dbReference>
<dbReference type="AlphaFoldDB" id="A0A1W1CKM2"/>
<accession>A0A1W1CKM2</accession>
<dbReference type="Gene3D" id="3.40.50.1580">
    <property type="entry name" value="Nucleoside phosphorylase domain"/>
    <property type="match status" value="1"/>
</dbReference>
<sequence>MIICAGEIESFEFAKPMGIGMVDTAINLTKECIANPPYFLLFIGSAGTYGEHKIFDIVESTTASNIENSFFNAKSYTPIDNIVSMNDNVSHETMLKSSKNIMSDNNVSCETIVNSSNYITTDERVSEYYLSNNIGLENMEFYAVLKVAKAFNISARGVFIVTNRCDKNAHADFIKNHKEAMQRLTDYLKRHKKI</sequence>
<dbReference type="Pfam" id="PF01048">
    <property type="entry name" value="PNP_UDP_1"/>
    <property type="match status" value="1"/>
</dbReference>
<reference evidence="2" key="1">
    <citation type="submission" date="2016-10" db="EMBL/GenBank/DDBJ databases">
        <authorList>
            <person name="de Groot N.N."/>
        </authorList>
    </citation>
    <scope>NUCLEOTIDE SEQUENCE</scope>
</reference>
<dbReference type="GO" id="GO:0009116">
    <property type="term" value="P:nucleoside metabolic process"/>
    <property type="evidence" value="ECO:0007669"/>
    <property type="project" value="InterPro"/>
</dbReference>
<dbReference type="SUPFAM" id="SSF53167">
    <property type="entry name" value="Purine and uridine phosphorylases"/>
    <property type="match status" value="1"/>
</dbReference>
<organism evidence="2">
    <name type="scientific">hydrothermal vent metagenome</name>
    <dbReference type="NCBI Taxonomy" id="652676"/>
    <lineage>
        <taxon>unclassified sequences</taxon>
        <taxon>metagenomes</taxon>
        <taxon>ecological metagenomes</taxon>
    </lineage>
</organism>
<proteinExistence type="predicted"/>
<dbReference type="InterPro" id="IPR035994">
    <property type="entry name" value="Nucleoside_phosphorylase_sf"/>
</dbReference>
<dbReference type="GO" id="GO:0003824">
    <property type="term" value="F:catalytic activity"/>
    <property type="evidence" value="ECO:0007669"/>
    <property type="project" value="InterPro"/>
</dbReference>
<protein>
    <submittedName>
        <fullName evidence="2">Purine nucleoside phosphorylase</fullName>
    </submittedName>
</protein>
<evidence type="ECO:0000313" key="2">
    <source>
        <dbReference type="EMBL" id="SFV66366.1"/>
    </source>
</evidence>
<feature type="domain" description="Nucleoside phosphorylase" evidence="1">
    <location>
        <begin position="18"/>
        <end position="189"/>
    </location>
</feature>
<name>A0A1W1CKM2_9ZZZZ</name>